<dbReference type="Proteomes" id="UP000299102">
    <property type="component" value="Unassembled WGS sequence"/>
</dbReference>
<evidence type="ECO:0000313" key="2">
    <source>
        <dbReference type="EMBL" id="GBP87692.1"/>
    </source>
</evidence>
<name>A0A4C1ZJZ5_EUMVA</name>
<protein>
    <submittedName>
        <fullName evidence="2">Uncharacterized protein</fullName>
    </submittedName>
</protein>
<evidence type="ECO:0000313" key="3">
    <source>
        <dbReference type="Proteomes" id="UP000299102"/>
    </source>
</evidence>
<accession>A0A4C1ZJZ5</accession>
<evidence type="ECO:0000256" key="1">
    <source>
        <dbReference type="SAM" id="MobiDB-lite"/>
    </source>
</evidence>
<proteinExistence type="predicted"/>
<feature type="compositionally biased region" description="Basic and acidic residues" evidence="1">
    <location>
        <begin position="117"/>
        <end position="140"/>
    </location>
</feature>
<feature type="region of interest" description="Disordered" evidence="1">
    <location>
        <begin position="36"/>
        <end position="140"/>
    </location>
</feature>
<dbReference type="AlphaFoldDB" id="A0A4C1ZJZ5"/>
<reference evidence="2 3" key="1">
    <citation type="journal article" date="2019" name="Commun. Biol.">
        <title>The bagworm genome reveals a unique fibroin gene that provides high tensile strength.</title>
        <authorList>
            <person name="Kono N."/>
            <person name="Nakamura H."/>
            <person name="Ohtoshi R."/>
            <person name="Tomita M."/>
            <person name="Numata K."/>
            <person name="Arakawa K."/>
        </authorList>
    </citation>
    <scope>NUCLEOTIDE SEQUENCE [LARGE SCALE GENOMIC DNA]</scope>
</reference>
<feature type="compositionally biased region" description="Basic and acidic residues" evidence="1">
    <location>
        <begin position="38"/>
        <end position="51"/>
    </location>
</feature>
<dbReference type="EMBL" id="BGZK01001877">
    <property type="protein sequence ID" value="GBP87692.1"/>
    <property type="molecule type" value="Genomic_DNA"/>
</dbReference>
<keyword evidence="3" id="KW-1185">Reference proteome</keyword>
<gene>
    <name evidence="2" type="ORF">EVAR_61917_1</name>
</gene>
<organism evidence="2 3">
    <name type="scientific">Eumeta variegata</name>
    <name type="common">Bagworm moth</name>
    <name type="synonym">Eumeta japonica</name>
    <dbReference type="NCBI Taxonomy" id="151549"/>
    <lineage>
        <taxon>Eukaryota</taxon>
        <taxon>Metazoa</taxon>
        <taxon>Ecdysozoa</taxon>
        <taxon>Arthropoda</taxon>
        <taxon>Hexapoda</taxon>
        <taxon>Insecta</taxon>
        <taxon>Pterygota</taxon>
        <taxon>Neoptera</taxon>
        <taxon>Endopterygota</taxon>
        <taxon>Lepidoptera</taxon>
        <taxon>Glossata</taxon>
        <taxon>Ditrysia</taxon>
        <taxon>Tineoidea</taxon>
        <taxon>Psychidae</taxon>
        <taxon>Oiketicinae</taxon>
        <taxon>Eumeta</taxon>
    </lineage>
</organism>
<sequence length="140" mass="15666">MTDAVEPRPRRGCSDSAHPADESFLAWFYVNAPLSNRRRSDTALDHRSRLLKEKRRTPTDGQAGERLSRRTQKDRKGRHEREAKTSQPVGAGGDSDAMIERAARKMITRQAATEKLPLLEHGSRGEGSAKRGHPNRGDVQ</sequence>
<comment type="caution">
    <text evidence="2">The sequence shown here is derived from an EMBL/GenBank/DDBJ whole genome shotgun (WGS) entry which is preliminary data.</text>
</comment>